<name>U5VP06_9ACTN</name>
<reference evidence="1 2" key="1">
    <citation type="journal article" date="2014" name="J. Biotechnol.">
        <title>Complete genome sequence of the actinobacterium Actinoplanes friuliensis HAG 010964, producer of the lipopeptide antibiotic friulimycin.</title>
        <authorList>
            <person name="Ruckert C."/>
            <person name="Szczepanowski R."/>
            <person name="Albersmeier A."/>
            <person name="Goesmann A."/>
            <person name="Fischer N."/>
            <person name="Steinkamper A."/>
            <person name="Puhler A."/>
            <person name="Biener R."/>
            <person name="Schwartz D."/>
            <person name="Kalinowski J."/>
        </authorList>
    </citation>
    <scope>NUCLEOTIDE SEQUENCE [LARGE SCALE GENOMIC DNA]</scope>
    <source>
        <strain evidence="1 2">DSM 7358</strain>
    </source>
</reference>
<dbReference type="AlphaFoldDB" id="U5VP06"/>
<dbReference type="PATRIC" id="fig|1246995.3.peg.394"/>
<dbReference type="HOGENOM" id="CLU_1358049_0_0_11"/>
<organism evidence="1 2">
    <name type="scientific">Actinoplanes friuliensis DSM 7358</name>
    <dbReference type="NCBI Taxonomy" id="1246995"/>
    <lineage>
        <taxon>Bacteria</taxon>
        <taxon>Bacillati</taxon>
        <taxon>Actinomycetota</taxon>
        <taxon>Actinomycetes</taxon>
        <taxon>Micromonosporales</taxon>
        <taxon>Micromonosporaceae</taxon>
        <taxon>Actinoplanes</taxon>
    </lineage>
</organism>
<evidence type="ECO:0000313" key="1">
    <source>
        <dbReference type="EMBL" id="AGZ38678.1"/>
    </source>
</evidence>
<proteinExistence type="predicted"/>
<sequence>MDRLDRILDTAAPLLRRIDAILAAGGAPPQHRVWAELRRVRLLPGDAVRSVAVLRPEELLDAAPELRADARAYVVLAASLPGPGEWAGAAADNYDRARSRAADHLSGTEQSLGARLDRTADLADNLIAWMQDTRDAVADALAQALSSTEAIALAGDKPDLASARELEAAADVAALLLAAVADGCVTATDLLHDTAELAEAH</sequence>
<dbReference type="STRING" id="1246995.AFR_01945"/>
<gene>
    <name evidence="1" type="ORF">AFR_01945</name>
</gene>
<dbReference type="Proteomes" id="UP000017746">
    <property type="component" value="Chromosome"/>
</dbReference>
<dbReference type="KEGG" id="afs:AFR_01945"/>
<protein>
    <submittedName>
        <fullName evidence="1">Uncharacterized protein</fullName>
    </submittedName>
</protein>
<keyword evidence="2" id="KW-1185">Reference proteome</keyword>
<accession>U5VP06</accession>
<dbReference type="RefSeq" id="WP_023357621.1">
    <property type="nucleotide sequence ID" value="NC_022657.1"/>
</dbReference>
<evidence type="ECO:0000313" key="2">
    <source>
        <dbReference type="Proteomes" id="UP000017746"/>
    </source>
</evidence>
<dbReference type="eggNOG" id="ENOG5031TFI">
    <property type="taxonomic scope" value="Bacteria"/>
</dbReference>
<dbReference type="EMBL" id="CP006272">
    <property type="protein sequence ID" value="AGZ38678.1"/>
    <property type="molecule type" value="Genomic_DNA"/>
</dbReference>